<feature type="domain" description="FHA" evidence="1">
    <location>
        <begin position="59"/>
        <end position="127"/>
    </location>
</feature>
<dbReference type="Pfam" id="PF00498">
    <property type="entry name" value="FHA"/>
    <property type="match status" value="1"/>
</dbReference>
<dbReference type="AlphaFoldDB" id="A0A7S3J233"/>
<proteinExistence type="predicted"/>
<dbReference type="EMBL" id="HBII01003237">
    <property type="protein sequence ID" value="CAE0342549.1"/>
    <property type="molecule type" value="Transcribed_RNA"/>
</dbReference>
<dbReference type="Gene3D" id="2.60.200.20">
    <property type="match status" value="1"/>
</dbReference>
<organism evidence="2">
    <name type="scientific">Euplotes harpa</name>
    <dbReference type="NCBI Taxonomy" id="151035"/>
    <lineage>
        <taxon>Eukaryota</taxon>
        <taxon>Sar</taxon>
        <taxon>Alveolata</taxon>
        <taxon>Ciliophora</taxon>
        <taxon>Intramacronucleata</taxon>
        <taxon>Spirotrichea</taxon>
        <taxon>Hypotrichia</taxon>
        <taxon>Euplotida</taxon>
        <taxon>Euplotidae</taxon>
        <taxon>Euplotes</taxon>
    </lineage>
</organism>
<dbReference type="InterPro" id="IPR008984">
    <property type="entry name" value="SMAD_FHA_dom_sf"/>
</dbReference>
<accession>A0A7S3J233</accession>
<evidence type="ECO:0000259" key="1">
    <source>
        <dbReference type="Pfam" id="PF00498"/>
    </source>
</evidence>
<evidence type="ECO:0000313" key="2">
    <source>
        <dbReference type="EMBL" id="CAE0342549.1"/>
    </source>
</evidence>
<dbReference type="InterPro" id="IPR000253">
    <property type="entry name" value="FHA_dom"/>
</dbReference>
<name>A0A7S3J233_9SPIT</name>
<reference evidence="2" key="1">
    <citation type="submission" date="2021-01" db="EMBL/GenBank/DDBJ databases">
        <authorList>
            <person name="Corre E."/>
            <person name="Pelletier E."/>
            <person name="Niang G."/>
            <person name="Scheremetjew M."/>
            <person name="Finn R."/>
            <person name="Kale V."/>
            <person name="Holt S."/>
            <person name="Cochrane G."/>
            <person name="Meng A."/>
            <person name="Brown T."/>
            <person name="Cohen L."/>
        </authorList>
    </citation>
    <scope>NUCLEOTIDE SEQUENCE</scope>
    <source>
        <strain evidence="2">FSP1.4</strain>
    </source>
</reference>
<sequence length="174" mass="19594">MRDSNKMFENKEILIHEMEEDKVNDEGIDGKVILMNINEDPLLTGKVKHLIKDGNNQVGKSMGSSHSDIPISGIGIVPNHAQIKYSESKKSLALVPNKDAKKNKTHLEGNLVEKQVELRHGSKVLFGNNNLFIIVFPGEEVPSKWLDYEEAMNQVIKKQVDSFAGDKEMEEKLK</sequence>
<dbReference type="SUPFAM" id="SSF49879">
    <property type="entry name" value="SMAD/FHA domain"/>
    <property type="match status" value="1"/>
</dbReference>
<protein>
    <recommendedName>
        <fullName evidence="1">FHA domain-containing protein</fullName>
    </recommendedName>
</protein>
<gene>
    <name evidence="2" type="ORF">EHAR0213_LOCUS1456</name>
</gene>